<dbReference type="Pfam" id="PF16168">
    <property type="entry name" value="AIDA"/>
    <property type="match status" value="1"/>
</dbReference>
<gene>
    <name evidence="4" type="ordered locus">BAnh1_04760</name>
</gene>
<reference evidence="4 5" key="1">
    <citation type="journal article" date="2013" name="PLoS Genet.">
        <title>A gene transfer agent and a dynamic repertoire of secretion systems hold the keys to the explosive radiation of the emerging pathogen Bartonella.</title>
        <authorList>
            <person name="Guy L."/>
            <person name="Nystedt B."/>
            <person name="Toft C."/>
            <person name="Zaremba-Niedzwiedzka K."/>
            <person name="Berglund E.C."/>
            <person name="Granberg F."/>
            <person name="Naslund K."/>
            <person name="Eriksson A.S."/>
            <person name="Andersson S.G."/>
        </authorList>
    </citation>
    <scope>NUCLEOTIDE SEQUENCE [LARGE SCALE GENOMIC DNA]</scope>
    <source>
        <strain evidence="4 5">Aust/NH1</strain>
    </source>
</reference>
<dbReference type="RefSeq" id="WP_015397865.1">
    <property type="nucleotide sequence ID" value="NC_020300.1"/>
</dbReference>
<feature type="signal peptide" evidence="2">
    <location>
        <begin position="1"/>
        <end position="22"/>
    </location>
</feature>
<dbReference type="InterPro" id="IPR012332">
    <property type="entry name" value="Autotransporter_pectin_lyase_C"/>
</dbReference>
<dbReference type="STRING" id="1094489.BAnh1_04760"/>
<feature type="chain" id="PRO_5004015971" evidence="2">
    <location>
        <begin position="23"/>
        <end position="1116"/>
    </location>
</feature>
<dbReference type="Gene3D" id="2.160.20.20">
    <property type="match status" value="2"/>
</dbReference>
<dbReference type="NCBIfam" id="TIGR04415">
    <property type="entry name" value="O_hepto_targRPT"/>
    <property type="match status" value="1"/>
</dbReference>
<evidence type="ECO:0000256" key="2">
    <source>
        <dbReference type="SAM" id="SignalP"/>
    </source>
</evidence>
<dbReference type="eggNOG" id="COG3468">
    <property type="taxonomic scope" value="Bacteria"/>
</dbReference>
<feature type="region of interest" description="Disordered" evidence="1">
    <location>
        <begin position="895"/>
        <end position="948"/>
    </location>
</feature>
<dbReference type="EMBL" id="CP003123">
    <property type="protein sequence ID" value="AGF74357.1"/>
    <property type="molecule type" value="Genomic_DNA"/>
</dbReference>
<feature type="region of interest" description="Disordered" evidence="1">
    <location>
        <begin position="564"/>
        <end position="588"/>
    </location>
</feature>
<dbReference type="AlphaFoldDB" id="M1NY05"/>
<dbReference type="InterPro" id="IPR030930">
    <property type="entry name" value="AIDA"/>
</dbReference>
<keyword evidence="2" id="KW-0732">Signal</keyword>
<keyword evidence="5" id="KW-1185">Reference proteome</keyword>
<feature type="compositionally biased region" description="Polar residues" evidence="1">
    <location>
        <begin position="575"/>
        <end position="588"/>
    </location>
</feature>
<evidence type="ECO:0000313" key="4">
    <source>
        <dbReference type="EMBL" id="AGF74357.1"/>
    </source>
</evidence>
<name>M1NY05_BARAA</name>
<sequence length="1116" mass="119351">MRYKSSFSLLMMSGLWVQAASAGGDISEFIKELQANGPKTSKGFVASGPVVRNTAVGNGDVEVVEKEKISAGAKVGVGGSQAVMCGGKSLWPVIMGGEQFVFEGNGLTDRSGECSNYGDSVTSDTIIYGDDEALGVQNIYNNGFAWGTHIGPQGVQNIFGASMYYNGGVASKTAVYNEGRQNIWGKGQADDVTLKKGAMQVIYLGGSAKNLTIEDGGHSWIYDGVKLERSTKVDNNGHLHLYSGITGGRFRKEKISLRGGASEEVFFVDSGSSRFDIENLNGQGGIISFGSFGPDKRFSKLHVIQLSGGLHFNFRINIGAGGGDYLFIKEGAGDHTVSVVDTGIEVANHFSQISTGVSALDLITDESGGAKFSLKSFFVANAPAIDLGAYMYELKQRINGPGKEKIWYLSASVSEAGRMTHPSRSTVPQSPVLDDSIFLSVQPGGEADSRKRTPRHLASNSGNPSFSSPVFTVVNKNIEEKLKSTIYDQVIGGGDLLIVNSLSNGTKINDSGIEFVESGGYSMGAVVNVGGKQVVKGGGFTWYTNINGGAQFIFSEEDSFGDVRGGGSSGKRSGAYNTSVNGNNRTHGQQNIYDGGVVWGTKIGEGGVQNLYQVSIKNPSIAWKTVIDNGGRQNVFEGGQARGVIVEKGGMQVVYFGGFTEDVTVKKAGHSWVFSGAKLGGSMEVQDGGYLHLFAGDNTPHVASKTIIVKEQPPETVFSDGGGKNSSRFDVKKLSGEGGRIIFDSVDYNKGFSQLKVDDLSGRLSFNFRVDFAGHHSDYLVIKRGSGNHAIKIIDSGDEIKNPVPRKNSLAAGINLIMDKSGGANFFLEGSFGDEIYSVDAGAYTYILQYQDMSHKPNKKGRESRGKIWYLAVASSRESQYSSFTSRKIVKRPQGSSLTVSSLDNSGSSAKSQKRPPQRVSRKLESANPSSSKDSGKKQSRRRPPRHVVDEAQISSLLVASVDDADVGTSVRQGQRRSRRHVVEDTQIADLSAVAVEAEIIDVSENQGRSRRRVIREEEVTDLSAVSPSILERRANGADVFESGLKRPEVSASSALMSDDKDDAVMVAFDSKLMSDDATVVFGDETLDLSDDKNDAAMVASDPELMSDDATVASVR</sequence>
<dbReference type="Pfam" id="PF03212">
    <property type="entry name" value="Pertactin"/>
    <property type="match status" value="2"/>
</dbReference>
<protein>
    <submittedName>
        <fullName evidence="4">Pertactin family virulence factor/autotransporter</fullName>
    </submittedName>
</protein>
<evidence type="ECO:0000313" key="5">
    <source>
        <dbReference type="Proteomes" id="UP000011729"/>
    </source>
</evidence>
<feature type="domain" description="Pertactin central region" evidence="3">
    <location>
        <begin position="280"/>
        <end position="410"/>
    </location>
</feature>
<dbReference type="KEGG" id="baus:BAnh1_04760"/>
<dbReference type="InterPro" id="IPR011050">
    <property type="entry name" value="Pectin_lyase_fold/virulence"/>
</dbReference>
<feature type="compositionally biased region" description="Polar residues" evidence="1">
    <location>
        <begin position="895"/>
        <end position="911"/>
    </location>
</feature>
<dbReference type="PATRIC" id="fig|1094489.3.peg.585"/>
<accession>M1NY05</accession>
<feature type="domain" description="Pertactin central region" evidence="3">
    <location>
        <begin position="732"/>
        <end position="851"/>
    </location>
</feature>
<dbReference type="OrthoDB" id="7920344at2"/>
<dbReference type="HOGENOM" id="CLU_002318_5_2_5"/>
<evidence type="ECO:0000259" key="3">
    <source>
        <dbReference type="Pfam" id="PF03212"/>
    </source>
</evidence>
<dbReference type="Proteomes" id="UP000011729">
    <property type="component" value="Chromosome"/>
</dbReference>
<feature type="region of interest" description="Disordered" evidence="1">
    <location>
        <begin position="443"/>
        <end position="463"/>
    </location>
</feature>
<feature type="compositionally biased region" description="Basic residues" evidence="1">
    <location>
        <begin position="912"/>
        <end position="921"/>
    </location>
</feature>
<dbReference type="SUPFAM" id="SSF51126">
    <property type="entry name" value="Pectin lyase-like"/>
    <property type="match status" value="2"/>
</dbReference>
<dbReference type="InterPro" id="IPR004899">
    <property type="entry name" value="Pertactin_central"/>
</dbReference>
<proteinExistence type="predicted"/>
<evidence type="ECO:0000256" key="1">
    <source>
        <dbReference type="SAM" id="MobiDB-lite"/>
    </source>
</evidence>
<organism evidence="4 5">
    <name type="scientific">Bartonella australis (strain Aust/NH1)</name>
    <dbReference type="NCBI Taxonomy" id="1094489"/>
    <lineage>
        <taxon>Bacteria</taxon>
        <taxon>Pseudomonadati</taxon>
        <taxon>Pseudomonadota</taxon>
        <taxon>Alphaproteobacteria</taxon>
        <taxon>Hyphomicrobiales</taxon>
        <taxon>Bartonellaceae</taxon>
        <taxon>Bartonella</taxon>
    </lineage>
</organism>